<dbReference type="InterPro" id="IPR032675">
    <property type="entry name" value="LRR_dom_sf"/>
</dbReference>
<dbReference type="SUPFAM" id="SSF81383">
    <property type="entry name" value="F-box domain"/>
    <property type="match status" value="1"/>
</dbReference>
<dbReference type="Gene3D" id="3.80.10.10">
    <property type="entry name" value="Ribonuclease Inhibitor"/>
    <property type="match status" value="1"/>
</dbReference>
<dbReference type="PANTHER" id="PTHR16134">
    <property type="entry name" value="F-BOX/TPR REPEAT PROTEIN POF3"/>
    <property type="match status" value="1"/>
</dbReference>
<name>A0AAV7XP61_9NEOP</name>
<reference evidence="2" key="1">
    <citation type="submission" date="2022-12" db="EMBL/GenBank/DDBJ databases">
        <title>Chromosome-level genome assembly of the bean flower thrips Megalurothrips usitatus.</title>
        <authorList>
            <person name="Ma L."/>
            <person name="Liu Q."/>
            <person name="Li H."/>
            <person name="Cai W."/>
        </authorList>
    </citation>
    <scope>NUCLEOTIDE SEQUENCE</scope>
    <source>
        <strain evidence="2">Cailab_2022a</strain>
    </source>
</reference>
<proteinExistence type="predicted"/>
<dbReference type="AlphaFoldDB" id="A0AAV7XP61"/>
<dbReference type="Pfam" id="PF12937">
    <property type="entry name" value="F-box-like"/>
    <property type="match status" value="1"/>
</dbReference>
<feature type="domain" description="F-box" evidence="1">
    <location>
        <begin position="1"/>
        <end position="44"/>
    </location>
</feature>
<evidence type="ECO:0000259" key="1">
    <source>
        <dbReference type="PROSITE" id="PS50181"/>
    </source>
</evidence>
<dbReference type="PANTHER" id="PTHR16134:SF119">
    <property type="entry name" value="AT02038P-RELATED"/>
    <property type="match status" value="1"/>
</dbReference>
<comment type="caution">
    <text evidence="2">The sequence shown here is derived from an EMBL/GenBank/DDBJ whole genome shotgun (WGS) entry which is preliminary data.</text>
</comment>
<sequence length="458" mass="50468">MELLPDEVLLQVLGRLDTRQLLRVRRVCRQWHCLALDPDAWRHRDLECFDEDAYGVSLRRAPCARSLSVMERHWEMAAATGCAARRLSVTMRASGDATVARATDVIRRQVQLGRLEDLSVSVCFGSSGGRRAFMAMMRVVNSAGTLARVSIDHTLPLQEAAEPGDAACPAAAPPARLTHLTYTSAVQDSGAELLLRSHAATLEVARLRNTVGNLDWARLPAFPSLRSLECPVMQGMECLLRCPRLERLKLTVDLPEGARRDQPGLAGVRQLLRDATQLKSLVFVYGNFDKREADLVLSLGAASPVRPRALELLTFCYSRYLPKEGRDVLQRNLSLVLPRLPRLAKLALSFPPSSELLASIDPCSAPSLRRLASDFAWEEGLCGHCWWHSAEVRALMQRHPSLHLVTERCVRSCGRGFCVGNCHQLPTGKVGSSGHPDDQPCDASLGHGDPSVTWITAL</sequence>
<accession>A0AAV7XP61</accession>
<gene>
    <name evidence="2" type="ORF">ONE63_010319</name>
</gene>
<dbReference type="InterPro" id="IPR036047">
    <property type="entry name" value="F-box-like_dom_sf"/>
</dbReference>
<dbReference type="EMBL" id="JAPTSV010000008">
    <property type="protein sequence ID" value="KAJ1525511.1"/>
    <property type="molecule type" value="Genomic_DNA"/>
</dbReference>
<organism evidence="2 3">
    <name type="scientific">Megalurothrips usitatus</name>
    <name type="common">bean blossom thrips</name>
    <dbReference type="NCBI Taxonomy" id="439358"/>
    <lineage>
        <taxon>Eukaryota</taxon>
        <taxon>Metazoa</taxon>
        <taxon>Ecdysozoa</taxon>
        <taxon>Arthropoda</taxon>
        <taxon>Hexapoda</taxon>
        <taxon>Insecta</taxon>
        <taxon>Pterygota</taxon>
        <taxon>Neoptera</taxon>
        <taxon>Paraneoptera</taxon>
        <taxon>Thysanoptera</taxon>
        <taxon>Terebrantia</taxon>
        <taxon>Thripoidea</taxon>
        <taxon>Thripidae</taxon>
        <taxon>Megalurothrips</taxon>
    </lineage>
</organism>
<evidence type="ECO:0000313" key="3">
    <source>
        <dbReference type="Proteomes" id="UP001075354"/>
    </source>
</evidence>
<evidence type="ECO:0000313" key="2">
    <source>
        <dbReference type="EMBL" id="KAJ1525511.1"/>
    </source>
</evidence>
<dbReference type="InterPro" id="IPR001810">
    <property type="entry name" value="F-box_dom"/>
</dbReference>
<protein>
    <recommendedName>
        <fullName evidence="1">F-box domain-containing protein</fullName>
    </recommendedName>
</protein>
<keyword evidence="3" id="KW-1185">Reference proteome</keyword>
<dbReference type="PROSITE" id="PS50181">
    <property type="entry name" value="FBOX"/>
    <property type="match status" value="1"/>
</dbReference>
<dbReference type="SMART" id="SM00256">
    <property type="entry name" value="FBOX"/>
    <property type="match status" value="1"/>
</dbReference>
<dbReference type="Proteomes" id="UP001075354">
    <property type="component" value="Chromosome 8"/>
</dbReference>